<protein>
    <submittedName>
        <fullName evidence="1">Uncharacterized protein</fullName>
    </submittedName>
</protein>
<name>A0A6C0F9E0_9ZZZZ</name>
<dbReference type="EMBL" id="MN738829">
    <property type="protein sequence ID" value="QHT38298.1"/>
    <property type="molecule type" value="Genomic_DNA"/>
</dbReference>
<dbReference type="AlphaFoldDB" id="A0A6C0F9E0"/>
<proteinExistence type="predicted"/>
<reference evidence="1" key="1">
    <citation type="journal article" date="2020" name="Nature">
        <title>Giant virus diversity and host interactions through global metagenomics.</title>
        <authorList>
            <person name="Schulz F."/>
            <person name="Roux S."/>
            <person name="Paez-Espino D."/>
            <person name="Jungbluth S."/>
            <person name="Walsh D.A."/>
            <person name="Denef V.J."/>
            <person name="McMahon K.D."/>
            <person name="Konstantinidis K.T."/>
            <person name="Eloe-Fadrosh E.A."/>
            <person name="Kyrpides N.C."/>
            <person name="Woyke T."/>
        </authorList>
    </citation>
    <scope>NUCLEOTIDE SEQUENCE</scope>
    <source>
        <strain evidence="1">GVMAG-S-ERX556101-89</strain>
    </source>
</reference>
<sequence length="387" mass="43181">MSVSAFEVGAANQFIQSQASKGNQIDDSKNIETLYKDGKEYTYLLTITGKDSEESVTISPGFENVVSVEVVQARIPFTEYTIESDRNTVNFTVNSTTFSITFPTQDYNNDTLMEMFNAKAKRLGNWGQTIRLGEEEGTGKYFFYTVRHNGSGETVIPEDPDHNDCASFTILPTTTAFYPLGIYKKLGEAPLSSSDDVTLTTVVNSALSDKIYRRLLRCPYRYDLIVGDIVMLRCPELDSYLNRGHESDNVMPLGEFFLSSPGMNESTFQKDIPDRPIAPPMSLNTLTLQFQRDNAGSNVNEKVNYNFRGVRWFIKVAIKTLEIPSASSLSTSSKSSNHMNSITEVPENIGALTDGFRNTNLYGSRRSVMQGNTRNVSSMMISPVEQN</sequence>
<evidence type="ECO:0000313" key="1">
    <source>
        <dbReference type="EMBL" id="QHT38298.1"/>
    </source>
</evidence>
<organism evidence="1">
    <name type="scientific">viral metagenome</name>
    <dbReference type="NCBI Taxonomy" id="1070528"/>
    <lineage>
        <taxon>unclassified sequences</taxon>
        <taxon>metagenomes</taxon>
        <taxon>organismal metagenomes</taxon>
    </lineage>
</organism>
<accession>A0A6C0F9E0</accession>